<accession>A0A0D1AAT4</accession>
<feature type="transmembrane region" description="Helical" evidence="1">
    <location>
        <begin position="193"/>
        <end position="211"/>
    </location>
</feature>
<feature type="transmembrane region" description="Helical" evidence="1">
    <location>
        <begin position="119"/>
        <end position="140"/>
    </location>
</feature>
<sequence length="226" mass="25024">MHKGDEDKLAKMKDFKQRMNFLGISIVMNAAGNALTISTNLGSAVWTGSTVNLSNWIHIPLGTTLFIYGIVITIANQLLLGHFDRRRLFSNLLYAFPFSYLVSFITLFWNWVGVPGLGLAARVVLDTIGIMVIAAAVSIYQRSNILLHPNDDLSYILRFKFLKGSAILGQWVSYTPPILITIASVIATGQLKAIGYGTILALVAQGMMMSWSETHVFPQLKHHIDI</sequence>
<evidence type="ECO:0000313" key="3">
    <source>
        <dbReference type="Proteomes" id="UP000032279"/>
    </source>
</evidence>
<proteinExistence type="predicted"/>
<dbReference type="PANTHER" id="PTHR40078">
    <property type="entry name" value="INTEGRAL MEMBRANE PROTEIN-RELATED"/>
    <property type="match status" value="1"/>
</dbReference>
<evidence type="ECO:0000313" key="2">
    <source>
        <dbReference type="EMBL" id="KIS03826.1"/>
    </source>
</evidence>
<feature type="transmembrane region" description="Helical" evidence="1">
    <location>
        <begin position="21"/>
        <end position="45"/>
    </location>
</feature>
<name>A0A0D1AAT4_9LACO</name>
<evidence type="ECO:0000256" key="1">
    <source>
        <dbReference type="SAM" id="Phobius"/>
    </source>
</evidence>
<dbReference type="PATRIC" id="fig|1335616.4.peg.567"/>
<dbReference type="EMBL" id="AWTT01000009">
    <property type="protein sequence ID" value="KIS03826.1"/>
    <property type="molecule type" value="Genomic_DNA"/>
</dbReference>
<protein>
    <submittedName>
        <fullName evidence="2">Integral membrane protein</fullName>
    </submittedName>
</protein>
<reference evidence="2 3" key="1">
    <citation type="submission" date="2013-08" db="EMBL/GenBank/DDBJ databases">
        <title>Lactobacillus wasatchii sp. WDC04, a late gas producing bacteria isolated from aged chedder cheese.</title>
        <authorList>
            <person name="Oberg C.J."/>
            <person name="Culumber M."/>
            <person name="McMahon D.J."/>
            <person name="Broadbent J.R."/>
            <person name="Oberg T.S."/>
            <person name="Ortaki F."/>
        </authorList>
    </citation>
    <scope>NUCLEOTIDE SEQUENCE [LARGE SCALE GENOMIC DNA]</scope>
    <source>
        <strain evidence="2 3">WDC04</strain>
    </source>
</reference>
<comment type="caution">
    <text evidence="2">The sequence shown here is derived from an EMBL/GenBank/DDBJ whole genome shotgun (WGS) entry which is preliminary data.</text>
</comment>
<dbReference type="Pfam" id="PF19700">
    <property type="entry name" value="DUF6198"/>
    <property type="match status" value="1"/>
</dbReference>
<feature type="transmembrane region" description="Helical" evidence="1">
    <location>
        <begin position="57"/>
        <end position="80"/>
    </location>
</feature>
<keyword evidence="1" id="KW-0812">Transmembrane</keyword>
<keyword evidence="1" id="KW-1133">Transmembrane helix</keyword>
<keyword evidence="3" id="KW-1185">Reference proteome</keyword>
<keyword evidence="1" id="KW-0472">Membrane</keyword>
<dbReference type="AlphaFoldDB" id="A0A0D1AAT4"/>
<dbReference type="Proteomes" id="UP000032279">
    <property type="component" value="Unassembled WGS sequence"/>
</dbReference>
<feature type="transmembrane region" description="Helical" evidence="1">
    <location>
        <begin position="161"/>
        <end position="187"/>
    </location>
</feature>
<dbReference type="PANTHER" id="PTHR40078:SF1">
    <property type="entry name" value="INTEGRAL MEMBRANE PROTEIN"/>
    <property type="match status" value="1"/>
</dbReference>
<gene>
    <name evidence="2" type="ORF">WDC_0567</name>
</gene>
<organism evidence="2 3">
    <name type="scientific">Paucilactobacillus wasatchensis</name>
    <dbReference type="NCBI Taxonomy" id="1335616"/>
    <lineage>
        <taxon>Bacteria</taxon>
        <taxon>Bacillati</taxon>
        <taxon>Bacillota</taxon>
        <taxon>Bacilli</taxon>
        <taxon>Lactobacillales</taxon>
        <taxon>Lactobacillaceae</taxon>
        <taxon>Paucilactobacillus</taxon>
    </lineage>
</organism>
<dbReference type="STRING" id="1335616.WDC_0567"/>
<dbReference type="InterPro" id="IPR038750">
    <property type="entry name" value="YczE/YyaS-like"/>
</dbReference>
<feature type="transmembrane region" description="Helical" evidence="1">
    <location>
        <begin position="92"/>
        <end position="113"/>
    </location>
</feature>